<keyword evidence="5 7" id="KW-0472">Membrane</keyword>
<comment type="subcellular location">
    <subcellularLocation>
        <location evidence="1">Cell membrane</location>
        <topology evidence="1">Multi-pass membrane protein</topology>
    </subcellularLocation>
</comment>
<dbReference type="EMBL" id="BMRB01000002">
    <property type="protein sequence ID" value="GGS30252.1"/>
    <property type="molecule type" value="Genomic_DNA"/>
</dbReference>
<protein>
    <submittedName>
        <fullName evidence="9">ABC transporter permease</fullName>
    </submittedName>
</protein>
<name>A0A918GCN8_9PSEU</name>
<accession>A0A918GCN8</accession>
<dbReference type="AlphaFoldDB" id="A0A918GCN8"/>
<reference evidence="9" key="2">
    <citation type="submission" date="2020-09" db="EMBL/GenBank/DDBJ databases">
        <authorList>
            <person name="Sun Q."/>
            <person name="Ohkuma M."/>
        </authorList>
    </citation>
    <scope>NUCLEOTIDE SEQUENCE</scope>
    <source>
        <strain evidence="9">JCM 3276</strain>
    </source>
</reference>
<feature type="transmembrane region" description="Helical" evidence="7">
    <location>
        <begin position="486"/>
        <end position="505"/>
    </location>
</feature>
<dbReference type="InterPro" id="IPR003838">
    <property type="entry name" value="ABC3_permease_C"/>
</dbReference>
<proteinExistence type="inferred from homology"/>
<feature type="transmembrane region" description="Helical" evidence="7">
    <location>
        <begin position="315"/>
        <end position="337"/>
    </location>
</feature>
<evidence type="ECO:0000256" key="3">
    <source>
        <dbReference type="ARBA" id="ARBA00022692"/>
    </source>
</evidence>
<dbReference type="PANTHER" id="PTHR30572:SF4">
    <property type="entry name" value="ABC TRANSPORTER PERMEASE YTRF"/>
    <property type="match status" value="1"/>
</dbReference>
<keyword evidence="3 7" id="KW-0812">Transmembrane</keyword>
<feature type="transmembrane region" description="Helical" evidence="7">
    <location>
        <begin position="431"/>
        <end position="450"/>
    </location>
</feature>
<dbReference type="InterPro" id="IPR050250">
    <property type="entry name" value="Macrolide_Exporter_MacB"/>
</dbReference>
<dbReference type="PROSITE" id="PS51257">
    <property type="entry name" value="PROKAR_LIPOPROTEIN"/>
    <property type="match status" value="1"/>
</dbReference>
<dbReference type="Pfam" id="PF02687">
    <property type="entry name" value="FtsX"/>
    <property type="match status" value="2"/>
</dbReference>
<evidence type="ECO:0000256" key="4">
    <source>
        <dbReference type="ARBA" id="ARBA00022989"/>
    </source>
</evidence>
<feature type="transmembrane region" description="Helical" evidence="7">
    <location>
        <begin position="258"/>
        <end position="287"/>
    </location>
</feature>
<feature type="transmembrane region" description="Helical" evidence="7">
    <location>
        <begin position="406"/>
        <end position="425"/>
    </location>
</feature>
<dbReference type="Proteomes" id="UP000660680">
    <property type="component" value="Unassembled WGS sequence"/>
</dbReference>
<organism evidence="9 10">
    <name type="scientific">Actinokineospora fastidiosa</name>
    <dbReference type="NCBI Taxonomy" id="1816"/>
    <lineage>
        <taxon>Bacteria</taxon>
        <taxon>Bacillati</taxon>
        <taxon>Actinomycetota</taxon>
        <taxon>Actinomycetes</taxon>
        <taxon>Pseudonocardiales</taxon>
        <taxon>Pseudonocardiaceae</taxon>
        <taxon>Actinokineospora</taxon>
    </lineage>
</organism>
<reference evidence="9" key="1">
    <citation type="journal article" date="2014" name="Int. J. Syst. Evol. Microbiol.">
        <title>Complete genome sequence of Corynebacterium casei LMG S-19264T (=DSM 44701T), isolated from a smear-ripened cheese.</title>
        <authorList>
            <consortium name="US DOE Joint Genome Institute (JGI-PGF)"/>
            <person name="Walter F."/>
            <person name="Albersmeier A."/>
            <person name="Kalinowski J."/>
            <person name="Ruckert C."/>
        </authorList>
    </citation>
    <scope>NUCLEOTIDE SEQUENCE</scope>
    <source>
        <strain evidence="9">JCM 3276</strain>
    </source>
</reference>
<dbReference type="GO" id="GO:0005886">
    <property type="term" value="C:plasma membrane"/>
    <property type="evidence" value="ECO:0007669"/>
    <property type="project" value="UniProtKB-SubCell"/>
</dbReference>
<dbReference type="GO" id="GO:0022857">
    <property type="term" value="F:transmembrane transporter activity"/>
    <property type="evidence" value="ECO:0007669"/>
    <property type="project" value="TreeGrafter"/>
</dbReference>
<gene>
    <name evidence="9" type="ORF">GCM10010171_24710</name>
</gene>
<feature type="transmembrane region" description="Helical" evidence="7">
    <location>
        <begin position="803"/>
        <end position="822"/>
    </location>
</feature>
<sequence>MRSLAWEMVKARKVAFAGAFIAILLGTAVVAACGVLMESGIRSGVPTERYAAVPVVVGGQQVVQPEGADFLEAQQLGSPPAVPVELAERIAAVPGVARVVGETSFPARAVTADGGVVEALGHNWDAAVLTPMTVREGRAPSAAGEVVVDAGLAARAGVSVGDALPVMTTSTPVEYRVVGVAGGALAKQSGLYFTSPLAESLSGTPGRVHAFGVFVGDGVDAGEVAERVERALAGEAVTVAVGGDRGGVEFAEVGRSRVLLLAIAGSFAGIALLVAVFVVAGTLALAIDQRRRELALLRAIAATPRQIVRLIGRETTVVATMAAGLGAAAGVLVAGWLRDGFAAIGVIPDDLALAVGPAPLVAAFLLGVGAARLAAWVSARRPARIPPTEALAEAATEPRELGRWRVVAGTAFLAGGAALALVPLFTRGPAAVAMTSMSVLVAVIGTALLGPRAVRPLVRLASAPLERLGVGGYLAAHTGRANARRLSSALTPLMLSIAFAVVNFHSQTAVEAATRAELAAATTADHVLSAPGGLSPEVAAAARGVPGVDGATAVVRTNVVVTSTFGEDVRVERAPALGVDDVPGTLDLGVVSGSLDDLRGETVALDDETASGRTIGDEVELHLDDGTVARLRLVATFERGMAFGDHVLPVDLARAHTAARTDTAVLVRLSPDADRPATARALAALADRFPGLTVGDRSALTAPDGGDRSMQFWVNLMAVGVILGYIAISVANTLVLGTAQRRREFALLRLIGATRRQVLRAMRAEALLVVAIAVGVGTLLPAVPLALLGIGLMGDPLPTGSPWVYLGIVGFTALLGLLALTIPTRLALRTRPVEAIGLRE</sequence>
<keyword evidence="4 7" id="KW-1133">Transmembrane helix</keyword>
<feature type="transmembrane region" description="Helical" evidence="7">
    <location>
        <begin position="766"/>
        <end position="791"/>
    </location>
</feature>
<dbReference type="PANTHER" id="PTHR30572">
    <property type="entry name" value="MEMBRANE COMPONENT OF TRANSPORTER-RELATED"/>
    <property type="match status" value="1"/>
</dbReference>
<evidence type="ECO:0000259" key="8">
    <source>
        <dbReference type="Pfam" id="PF02687"/>
    </source>
</evidence>
<evidence type="ECO:0000256" key="7">
    <source>
        <dbReference type="SAM" id="Phobius"/>
    </source>
</evidence>
<evidence type="ECO:0000256" key="1">
    <source>
        <dbReference type="ARBA" id="ARBA00004651"/>
    </source>
</evidence>
<comment type="caution">
    <text evidence="9">The sequence shown here is derived from an EMBL/GenBank/DDBJ whole genome shotgun (WGS) entry which is preliminary data.</text>
</comment>
<evidence type="ECO:0000256" key="5">
    <source>
        <dbReference type="ARBA" id="ARBA00023136"/>
    </source>
</evidence>
<dbReference type="RefSeq" id="WP_189210553.1">
    <property type="nucleotide sequence ID" value="NZ_BMRB01000002.1"/>
</dbReference>
<comment type="similarity">
    <text evidence="6">Belongs to the ABC-4 integral membrane protein family.</text>
</comment>
<keyword evidence="2" id="KW-1003">Cell membrane</keyword>
<feature type="transmembrane region" description="Helical" evidence="7">
    <location>
        <begin position="357"/>
        <end position="377"/>
    </location>
</feature>
<feature type="domain" description="ABC3 transporter permease C-terminal" evidence="8">
    <location>
        <begin position="717"/>
        <end position="830"/>
    </location>
</feature>
<keyword evidence="10" id="KW-1185">Reference proteome</keyword>
<evidence type="ECO:0000256" key="2">
    <source>
        <dbReference type="ARBA" id="ARBA00022475"/>
    </source>
</evidence>
<feature type="domain" description="ABC3 transporter permease C-terminal" evidence="8">
    <location>
        <begin position="266"/>
        <end position="387"/>
    </location>
</feature>
<evidence type="ECO:0000313" key="10">
    <source>
        <dbReference type="Proteomes" id="UP000660680"/>
    </source>
</evidence>
<evidence type="ECO:0000313" key="9">
    <source>
        <dbReference type="EMBL" id="GGS30252.1"/>
    </source>
</evidence>
<evidence type="ECO:0000256" key="6">
    <source>
        <dbReference type="ARBA" id="ARBA00038076"/>
    </source>
</evidence>
<feature type="transmembrane region" description="Helical" evidence="7">
    <location>
        <begin position="712"/>
        <end position="739"/>
    </location>
</feature>